<evidence type="ECO:0000313" key="7">
    <source>
        <dbReference type="EMBL" id="ROW08780.1"/>
    </source>
</evidence>
<feature type="coiled-coil region" evidence="4">
    <location>
        <begin position="222"/>
        <end position="297"/>
    </location>
</feature>
<evidence type="ECO:0000313" key="8">
    <source>
        <dbReference type="Proteomes" id="UP000283895"/>
    </source>
</evidence>
<dbReference type="Pfam" id="PF11500">
    <property type="entry name" value="Cut12"/>
    <property type="match status" value="1"/>
</dbReference>
<dbReference type="GO" id="GO:0016151">
    <property type="term" value="F:nickel cation binding"/>
    <property type="evidence" value="ECO:0007669"/>
    <property type="project" value="InterPro"/>
</dbReference>
<reference evidence="7 8" key="1">
    <citation type="submission" date="2015-09" db="EMBL/GenBank/DDBJ databases">
        <title>Host preference determinants of Valsa canker pathogens revealed by comparative genomics.</title>
        <authorList>
            <person name="Yin Z."/>
            <person name="Huang L."/>
        </authorList>
    </citation>
    <scope>NUCLEOTIDE SEQUENCE [LARGE SCALE GENOMIC DNA]</scope>
    <source>
        <strain evidence="7 8">03-1</strain>
    </source>
</reference>
<dbReference type="PANTHER" id="PTHR33620:SF1">
    <property type="entry name" value="UREASE ACCESSORY PROTEIN F"/>
    <property type="match status" value="1"/>
</dbReference>
<feature type="region of interest" description="Disordered" evidence="5">
    <location>
        <begin position="425"/>
        <end position="457"/>
    </location>
</feature>
<dbReference type="Pfam" id="PF01730">
    <property type="entry name" value="UreF"/>
    <property type="match status" value="1"/>
</dbReference>
<keyword evidence="8" id="KW-1185">Reference proteome</keyword>
<sequence length="936" mass="103304">MLGWALNRTTGNASTDAPPPGQDDTIEQPDTPAPVFAARAFKRAIFGTPGGTKDAAPRNGLQPTATHNEMPRPANADSNDYDSPSKPTGILLTPGTGTSRRKRVSFGREVKSNVALGNIDGVRLRPRTRLQEALENSRRQKSQFSDQDNSKKLYFDLDDPEADDAWEEVDDFDRDPDITVDLNEPRSQSGRYWKTEFQKYHDEARAEMEKLVKYKQLAKSYAKAKDAEALDLNERLREEQDKVLEMEKKITELAARIGARQGQGESTRDDRKLLRDLSRETALAVQYRNQVEELEALLKGSGYGTDSNRRRRGGASGTAPTLEDQREMRKARERLKELSDLRQELQRVKSNLSATEQRERKLELEKRKLSADLVKSDIKVVELERKLSKAENDRQRKDNQYEKLKAEYDALKGRTRAHTEDFTGLRRSQRTSKAGNTHVFTDNFDPLSTGNDAQDPWANTLEDLETKLRDEQEARRREMEDASVTINNLRQEFKRASGFKSLDQRLLDLGNKSEKTNNLDDITHDLLQSRVLREKKQTHLPLTRSASRVNKRKASGPIGSDRLGGLTAELRLDPPNRQRNGIPSRGLRASTSTRGRSSGVPEVQRLFNNEPSSPAISLARDRSQARKLDPVLSTIGRAAPTLHPTTHFLLLLSDSALPLGSFAFSSGLESYLAHNRRRTHPFSSSAPSQPPPPPSRPSYPPFDLFLPVSVSSYASTTLPFVLAAHRGPDRLADLDDQLDASVICTVGKRASVAQGRALLGIWERSFAASTALGGGAAGGFSSSSSSCCGGGHDDDGGGGIGGGDDRAALLRSLGEYSRALRSPPGDIDATGLPPVAAHLAPLFGVICRVVGLSLHQTAYVFMLGHVKALISAAVRANLFGPYQAQRVLAGSGVQEMISAAVEREWDTPVEEAGQSVPVMDLWIGRHELLYSRIFNS</sequence>
<feature type="compositionally biased region" description="Pro residues" evidence="5">
    <location>
        <begin position="688"/>
        <end position="699"/>
    </location>
</feature>
<keyword evidence="1" id="KW-0996">Nickel insertion</keyword>
<gene>
    <name evidence="7" type="ORF">VMCG_02728</name>
</gene>
<feature type="region of interest" description="Disordered" evidence="5">
    <location>
        <begin position="679"/>
        <end position="699"/>
    </location>
</feature>
<feature type="region of interest" description="Disordered" evidence="5">
    <location>
        <begin position="301"/>
        <end position="328"/>
    </location>
</feature>
<dbReference type="Gene3D" id="1.10.4190.10">
    <property type="entry name" value="Urease accessory protein UreF"/>
    <property type="match status" value="1"/>
</dbReference>
<evidence type="ECO:0000256" key="2">
    <source>
        <dbReference type="ARBA" id="ARBA00023186"/>
    </source>
</evidence>
<dbReference type="STRING" id="356882.A0A423WYZ7"/>
<feature type="region of interest" description="Disordered" evidence="5">
    <location>
        <begin position="1"/>
        <end position="105"/>
    </location>
</feature>
<dbReference type="InterPro" id="IPR002639">
    <property type="entry name" value="UreF"/>
</dbReference>
<feature type="region of interest" description="Disordered" evidence="5">
    <location>
        <begin position="133"/>
        <end position="155"/>
    </location>
</feature>
<dbReference type="AlphaFoldDB" id="A0A423WYZ7"/>
<name>A0A423WYZ7_9PEZI</name>
<keyword evidence="2" id="KW-0143">Chaperone</keyword>
<evidence type="ECO:0000256" key="4">
    <source>
        <dbReference type="SAM" id="Coils"/>
    </source>
</evidence>
<feature type="compositionally biased region" description="Polar residues" evidence="5">
    <location>
        <begin position="76"/>
        <end position="86"/>
    </location>
</feature>
<proteinExistence type="inferred from homology"/>
<comment type="similarity">
    <text evidence="3">Belongs to the UreF family.</text>
</comment>
<dbReference type="InterPro" id="IPR021589">
    <property type="entry name" value="Cut12"/>
</dbReference>
<feature type="compositionally biased region" description="Polar residues" evidence="5">
    <location>
        <begin position="606"/>
        <end position="615"/>
    </location>
</feature>
<evidence type="ECO:0000256" key="1">
    <source>
        <dbReference type="ARBA" id="ARBA00022988"/>
    </source>
</evidence>
<feature type="coiled-coil region" evidence="4">
    <location>
        <begin position="461"/>
        <end position="492"/>
    </location>
</feature>
<feature type="region of interest" description="Disordered" evidence="5">
    <location>
        <begin position="537"/>
        <end position="615"/>
    </location>
</feature>
<organism evidence="7 8">
    <name type="scientific">Cytospora schulzeri</name>
    <dbReference type="NCBI Taxonomy" id="448051"/>
    <lineage>
        <taxon>Eukaryota</taxon>
        <taxon>Fungi</taxon>
        <taxon>Dikarya</taxon>
        <taxon>Ascomycota</taxon>
        <taxon>Pezizomycotina</taxon>
        <taxon>Sordariomycetes</taxon>
        <taxon>Sordariomycetidae</taxon>
        <taxon>Diaporthales</taxon>
        <taxon>Cytosporaceae</taxon>
        <taxon>Cytospora</taxon>
    </lineage>
</organism>
<keyword evidence="4" id="KW-0175">Coiled coil</keyword>
<evidence type="ECO:0000259" key="6">
    <source>
        <dbReference type="Pfam" id="PF11500"/>
    </source>
</evidence>
<protein>
    <recommendedName>
        <fullName evidence="6">Spindle pole body-associated protein cut12 domain-containing protein</fullName>
    </recommendedName>
</protein>
<dbReference type="EMBL" id="LKEA01000005">
    <property type="protein sequence ID" value="ROW08780.1"/>
    <property type="molecule type" value="Genomic_DNA"/>
</dbReference>
<dbReference type="Proteomes" id="UP000283895">
    <property type="component" value="Unassembled WGS sequence"/>
</dbReference>
<dbReference type="PANTHER" id="PTHR33620">
    <property type="entry name" value="UREASE ACCESSORY PROTEIN F"/>
    <property type="match status" value="1"/>
</dbReference>
<evidence type="ECO:0000256" key="3">
    <source>
        <dbReference type="ARBA" id="ARBA00046339"/>
    </source>
</evidence>
<feature type="compositionally biased region" description="Polar residues" evidence="5">
    <location>
        <begin position="431"/>
        <end position="452"/>
    </location>
</feature>
<dbReference type="InterPro" id="IPR038277">
    <property type="entry name" value="UreF_sf"/>
</dbReference>
<feature type="compositionally biased region" description="Low complexity" evidence="5">
    <location>
        <begin position="584"/>
        <end position="599"/>
    </location>
</feature>
<comment type="caution">
    <text evidence="7">The sequence shown here is derived from an EMBL/GenBank/DDBJ whole genome shotgun (WGS) entry which is preliminary data.</text>
</comment>
<evidence type="ECO:0000256" key="5">
    <source>
        <dbReference type="SAM" id="MobiDB-lite"/>
    </source>
</evidence>
<feature type="compositionally biased region" description="Low complexity" evidence="5">
    <location>
        <begin position="87"/>
        <end position="98"/>
    </location>
</feature>
<accession>A0A423WYZ7</accession>
<dbReference type="OrthoDB" id="5383703at2759"/>
<feature type="domain" description="Spindle pole body-associated protein cut12" evidence="6">
    <location>
        <begin position="125"/>
        <end position="265"/>
    </location>
</feature>